<dbReference type="AlphaFoldDB" id="A0A9X2F241"/>
<reference evidence="2" key="1">
    <citation type="submission" date="2022-06" db="EMBL/GenBank/DDBJ databases">
        <title>Solitalea sp. MAHUQ-68 isolated from rhizospheric soil.</title>
        <authorList>
            <person name="Huq M.A."/>
        </authorList>
    </citation>
    <scope>NUCLEOTIDE SEQUENCE</scope>
    <source>
        <strain evidence="2">MAHUQ-68</strain>
    </source>
</reference>
<dbReference type="Proteomes" id="UP001155182">
    <property type="component" value="Unassembled WGS sequence"/>
</dbReference>
<feature type="domain" description="CoA-binding" evidence="1">
    <location>
        <begin position="4"/>
        <end position="115"/>
    </location>
</feature>
<sequence length="121" mass="13480">MSEKKTLVLGASTNPERYAFKAINRLVQHHHPVVAVGLKEGSVAGVDIEKPEIIHSDINTISLYVGPAHQPVYYDYILKTKPERVIFNPGTENPEFQQMLTQKGIGYEQACTLVLLSIGDY</sequence>
<evidence type="ECO:0000313" key="3">
    <source>
        <dbReference type="Proteomes" id="UP001155182"/>
    </source>
</evidence>
<dbReference type="InterPro" id="IPR036291">
    <property type="entry name" value="NAD(P)-bd_dom_sf"/>
</dbReference>
<dbReference type="SUPFAM" id="SSF51735">
    <property type="entry name" value="NAD(P)-binding Rossmann-fold domains"/>
    <property type="match status" value="1"/>
</dbReference>
<dbReference type="RefSeq" id="WP_252587779.1">
    <property type="nucleotide sequence ID" value="NZ_JAMWYS010000034.1"/>
</dbReference>
<dbReference type="Gene3D" id="3.40.50.720">
    <property type="entry name" value="NAD(P)-binding Rossmann-like Domain"/>
    <property type="match status" value="1"/>
</dbReference>
<organism evidence="2 3">
    <name type="scientific">Solitalea agri</name>
    <dbReference type="NCBI Taxonomy" id="2953739"/>
    <lineage>
        <taxon>Bacteria</taxon>
        <taxon>Pseudomonadati</taxon>
        <taxon>Bacteroidota</taxon>
        <taxon>Sphingobacteriia</taxon>
        <taxon>Sphingobacteriales</taxon>
        <taxon>Sphingobacteriaceae</taxon>
        <taxon>Solitalea</taxon>
    </lineage>
</organism>
<proteinExistence type="predicted"/>
<gene>
    <name evidence="2" type="ORF">NF867_10345</name>
</gene>
<accession>A0A9X2F241</accession>
<evidence type="ECO:0000259" key="1">
    <source>
        <dbReference type="Pfam" id="PF13380"/>
    </source>
</evidence>
<name>A0A9X2F241_9SPHI</name>
<dbReference type="EMBL" id="JAMWYS010000034">
    <property type="protein sequence ID" value="MCO4293264.1"/>
    <property type="molecule type" value="Genomic_DNA"/>
</dbReference>
<dbReference type="Pfam" id="PF13380">
    <property type="entry name" value="CoA_binding_2"/>
    <property type="match status" value="1"/>
</dbReference>
<evidence type="ECO:0000313" key="2">
    <source>
        <dbReference type="EMBL" id="MCO4293264.1"/>
    </source>
</evidence>
<protein>
    <submittedName>
        <fullName evidence="2">CoA-binding protein</fullName>
    </submittedName>
</protein>
<keyword evidence="3" id="KW-1185">Reference proteome</keyword>
<dbReference type="InterPro" id="IPR003781">
    <property type="entry name" value="CoA-bd"/>
</dbReference>
<comment type="caution">
    <text evidence="2">The sequence shown here is derived from an EMBL/GenBank/DDBJ whole genome shotgun (WGS) entry which is preliminary data.</text>
</comment>